<name>A0A162WKG5_DIDRA</name>
<dbReference type="SMART" id="SM00343">
    <property type="entry name" value="ZnF_C2HC"/>
    <property type="match status" value="1"/>
</dbReference>
<dbReference type="AlphaFoldDB" id="A0A162WKG5"/>
<feature type="compositionally biased region" description="Acidic residues" evidence="1">
    <location>
        <begin position="112"/>
        <end position="126"/>
    </location>
</feature>
<feature type="compositionally biased region" description="Basic and acidic residues" evidence="1">
    <location>
        <begin position="191"/>
        <end position="210"/>
    </location>
</feature>
<keyword evidence="3" id="KW-1185">Reference proteome</keyword>
<comment type="caution">
    <text evidence="2">The sequence shown here is derived from an EMBL/GenBank/DDBJ whole genome shotgun (WGS) entry which is preliminary data.</text>
</comment>
<proteinExistence type="predicted"/>
<dbReference type="Pfam" id="PF00098">
    <property type="entry name" value="zf-CCHC"/>
    <property type="match status" value="1"/>
</dbReference>
<dbReference type="GO" id="GO:0008270">
    <property type="term" value="F:zinc ion binding"/>
    <property type="evidence" value="ECO:0007669"/>
    <property type="project" value="InterPro"/>
</dbReference>
<dbReference type="PROSITE" id="PS50158">
    <property type="entry name" value="ZF_CCHC"/>
    <property type="match status" value="1"/>
</dbReference>
<dbReference type="STRING" id="5454.A0A162WKG5"/>
<feature type="region of interest" description="Disordered" evidence="1">
    <location>
        <begin position="20"/>
        <end position="54"/>
    </location>
</feature>
<feature type="region of interest" description="Disordered" evidence="1">
    <location>
        <begin position="158"/>
        <end position="276"/>
    </location>
</feature>
<reference evidence="2 3" key="1">
    <citation type="journal article" date="2016" name="Sci. Rep.">
        <title>Draft genome sequencing and secretome analysis of fungal phytopathogen Ascochyta rabiei provides insight into the necrotrophic effector repertoire.</title>
        <authorList>
            <person name="Verma S."/>
            <person name="Gazara R.K."/>
            <person name="Nizam S."/>
            <person name="Parween S."/>
            <person name="Chattopadhyay D."/>
            <person name="Verma P.K."/>
        </authorList>
    </citation>
    <scope>NUCLEOTIDE SEQUENCE [LARGE SCALE GENOMIC DNA]</scope>
    <source>
        <strain evidence="2 3">ArDII</strain>
    </source>
</reference>
<dbReference type="InterPro" id="IPR036875">
    <property type="entry name" value="Znf_CCHC_sf"/>
</dbReference>
<feature type="region of interest" description="Disordered" evidence="1">
    <location>
        <begin position="95"/>
        <end position="139"/>
    </location>
</feature>
<dbReference type="GO" id="GO:0003676">
    <property type="term" value="F:nucleic acid binding"/>
    <property type="evidence" value="ECO:0007669"/>
    <property type="project" value="InterPro"/>
</dbReference>
<protein>
    <submittedName>
        <fullName evidence="2">Nucleic acid binding</fullName>
    </submittedName>
</protein>
<dbReference type="Proteomes" id="UP000076837">
    <property type="component" value="Unassembled WGS sequence"/>
</dbReference>
<dbReference type="EMBL" id="JYNV01000302">
    <property type="protein sequence ID" value="KZM19082.1"/>
    <property type="molecule type" value="Genomic_DNA"/>
</dbReference>
<feature type="compositionally biased region" description="Polar residues" evidence="1">
    <location>
        <begin position="28"/>
        <end position="38"/>
    </location>
</feature>
<dbReference type="OrthoDB" id="427960at2759"/>
<evidence type="ECO:0000313" key="2">
    <source>
        <dbReference type="EMBL" id="KZM19082.1"/>
    </source>
</evidence>
<evidence type="ECO:0000256" key="1">
    <source>
        <dbReference type="SAM" id="MobiDB-lite"/>
    </source>
</evidence>
<feature type="compositionally biased region" description="Acidic residues" evidence="1">
    <location>
        <begin position="168"/>
        <end position="188"/>
    </location>
</feature>
<dbReference type="InterPro" id="IPR001878">
    <property type="entry name" value="Znf_CCHC"/>
</dbReference>
<accession>A0A162WKG5</accession>
<evidence type="ECO:0000313" key="3">
    <source>
        <dbReference type="Proteomes" id="UP000076837"/>
    </source>
</evidence>
<organism evidence="2 3">
    <name type="scientific">Didymella rabiei</name>
    <name type="common">Chickpea ascochyta blight fungus</name>
    <name type="synonym">Mycosphaerella rabiei</name>
    <dbReference type="NCBI Taxonomy" id="5454"/>
    <lineage>
        <taxon>Eukaryota</taxon>
        <taxon>Fungi</taxon>
        <taxon>Dikarya</taxon>
        <taxon>Ascomycota</taxon>
        <taxon>Pezizomycotina</taxon>
        <taxon>Dothideomycetes</taxon>
        <taxon>Pleosporomycetidae</taxon>
        <taxon>Pleosporales</taxon>
        <taxon>Pleosporineae</taxon>
        <taxon>Didymellaceae</taxon>
        <taxon>Ascochyta</taxon>
    </lineage>
</organism>
<dbReference type="SUPFAM" id="SSF57756">
    <property type="entry name" value="Retrovirus zinc finger-like domains"/>
    <property type="match status" value="1"/>
</dbReference>
<gene>
    <name evidence="2" type="ORF">ST47_g9756</name>
</gene>
<feature type="compositionally biased region" description="Basic and acidic residues" evidence="1">
    <location>
        <begin position="221"/>
        <end position="230"/>
    </location>
</feature>
<dbReference type="Gene3D" id="4.10.60.10">
    <property type="entry name" value="Zinc finger, CCHC-type"/>
    <property type="match status" value="1"/>
</dbReference>
<sequence>MSGNTPKSMSNRLMTMKFMQRSAAKNVASASSPTTANGPASKKVRLSHGGSAAADQQILQSALAEEAKRQQEAVDKAAQYTGETKWVLSYKDPLEGKRGEGLHVRQAGFAELDAEDGEDDDDDDEPAQPIRKQYGGGVKKAEVGCRWALRVAGLCADEQQKPVFENAEGSEGETEPSSEDDYDSDDPTAELIRETKRDMSTKKRESRKSLGDASPRGAPRPVDEDAHLDRLTSLSGGRKPGGRDMSSMECFKCGQKGHAKADCPNPGRGRGRGGPR</sequence>